<dbReference type="InterPro" id="IPR045247">
    <property type="entry name" value="Oye-like"/>
</dbReference>
<dbReference type="Proteomes" id="UP000198922">
    <property type="component" value="Unassembled WGS sequence"/>
</dbReference>
<reference evidence="6" key="1">
    <citation type="submission" date="2016-10" db="EMBL/GenBank/DDBJ databases">
        <authorList>
            <person name="Varghese N."/>
            <person name="Submissions S."/>
        </authorList>
    </citation>
    <scope>NUCLEOTIDE SEQUENCE [LARGE SCALE GENOMIC DNA]</scope>
    <source>
        <strain evidence="6">DSM 21424</strain>
    </source>
</reference>
<sequence length="365" mass="40403">MTDKLFTQGRLGEVDLKNRVVMAPMTRNRAQDGTDAPYDIHVEYYRQRAGAGLIITEATQITPEGKGYIKTPGIHSDEQVEGWRKVVEAVQEEGGRIALQLWHVGRISHVSLQPDGQQPVAPSAIRAEAQTFTENGFEATSEPRALGLEEMPRMVEDWRRAAENAKRAGFDMVEIHAANGYLLDQFLRDGANKRDDAYGGSPENRSRLVLEIVDAVAEVMGAGRTGIRLSPLVEVADLKDSDPLATYGHLIPELSRRGLAYLHMVEPGTRGDLSTEGGQTTKLLRELFEGAYIANAGYDRESGIRVVEQGQADFVAYGRPYIGNPDLERRLELNEQIAESDQSSWYGGGLEGYIDYPTLWEQKAA</sequence>
<organism evidence="5 6">
    <name type="scientific">Limimaricola pyoseonensis</name>
    <dbReference type="NCBI Taxonomy" id="521013"/>
    <lineage>
        <taxon>Bacteria</taxon>
        <taxon>Pseudomonadati</taxon>
        <taxon>Pseudomonadota</taxon>
        <taxon>Alphaproteobacteria</taxon>
        <taxon>Rhodobacterales</taxon>
        <taxon>Paracoccaceae</taxon>
        <taxon>Limimaricola</taxon>
    </lineage>
</organism>
<accession>A0A1G7H1M8</accession>
<evidence type="ECO:0000313" key="6">
    <source>
        <dbReference type="Proteomes" id="UP000198922"/>
    </source>
</evidence>
<dbReference type="NCBIfam" id="NF007899">
    <property type="entry name" value="PRK10605.1"/>
    <property type="match status" value="1"/>
</dbReference>
<dbReference type="Pfam" id="PF00724">
    <property type="entry name" value="Oxidored_FMN"/>
    <property type="match status" value="1"/>
</dbReference>
<evidence type="ECO:0000256" key="2">
    <source>
        <dbReference type="ARBA" id="ARBA00005979"/>
    </source>
</evidence>
<gene>
    <name evidence="5" type="ORF">SAMN04488567_3037</name>
</gene>
<dbReference type="EMBL" id="FNAT01000005">
    <property type="protein sequence ID" value="SDE94328.1"/>
    <property type="molecule type" value="Genomic_DNA"/>
</dbReference>
<protein>
    <submittedName>
        <fullName evidence="5">N-ethylmaleimide reductase</fullName>
    </submittedName>
</protein>
<dbReference type="RefSeq" id="WP_090113378.1">
    <property type="nucleotide sequence ID" value="NZ_FNAT01000005.1"/>
</dbReference>
<dbReference type="CDD" id="cd02933">
    <property type="entry name" value="OYE_like_FMN"/>
    <property type="match status" value="1"/>
</dbReference>
<dbReference type="SUPFAM" id="SSF51395">
    <property type="entry name" value="FMN-linked oxidoreductases"/>
    <property type="match status" value="1"/>
</dbReference>
<comment type="similarity">
    <text evidence="2">Belongs to the NADH:flavin oxidoreductase/NADH oxidase family.</text>
</comment>
<dbReference type="GO" id="GO:0005829">
    <property type="term" value="C:cytosol"/>
    <property type="evidence" value="ECO:0007669"/>
    <property type="project" value="TreeGrafter"/>
</dbReference>
<dbReference type="AlphaFoldDB" id="A0A1G7H1M8"/>
<dbReference type="OrthoDB" id="9784632at2"/>
<evidence type="ECO:0000313" key="5">
    <source>
        <dbReference type="EMBL" id="SDE94328.1"/>
    </source>
</evidence>
<evidence type="ECO:0000256" key="1">
    <source>
        <dbReference type="ARBA" id="ARBA00001917"/>
    </source>
</evidence>
<dbReference type="PANTHER" id="PTHR22893">
    <property type="entry name" value="NADH OXIDOREDUCTASE-RELATED"/>
    <property type="match status" value="1"/>
</dbReference>
<dbReference type="FunFam" id="3.20.20.70:FF:000059">
    <property type="entry name" value="N-ethylmaleimide reductase, FMN-linked"/>
    <property type="match status" value="1"/>
</dbReference>
<dbReference type="GO" id="GO:0010181">
    <property type="term" value="F:FMN binding"/>
    <property type="evidence" value="ECO:0007669"/>
    <property type="project" value="InterPro"/>
</dbReference>
<evidence type="ECO:0000256" key="3">
    <source>
        <dbReference type="ARBA" id="ARBA00023002"/>
    </source>
</evidence>
<dbReference type="InterPro" id="IPR013785">
    <property type="entry name" value="Aldolase_TIM"/>
</dbReference>
<keyword evidence="3" id="KW-0560">Oxidoreductase</keyword>
<dbReference type="Gene3D" id="3.20.20.70">
    <property type="entry name" value="Aldolase class I"/>
    <property type="match status" value="1"/>
</dbReference>
<keyword evidence="6" id="KW-1185">Reference proteome</keyword>
<comment type="cofactor">
    <cofactor evidence="1">
        <name>FMN</name>
        <dbReference type="ChEBI" id="CHEBI:58210"/>
    </cofactor>
</comment>
<dbReference type="PANTHER" id="PTHR22893:SF91">
    <property type="entry name" value="NADPH DEHYDROGENASE 2-RELATED"/>
    <property type="match status" value="1"/>
</dbReference>
<dbReference type="GO" id="GO:0016628">
    <property type="term" value="F:oxidoreductase activity, acting on the CH-CH group of donors, NAD or NADP as acceptor"/>
    <property type="evidence" value="ECO:0007669"/>
    <property type="project" value="UniProtKB-ARBA"/>
</dbReference>
<evidence type="ECO:0000259" key="4">
    <source>
        <dbReference type="Pfam" id="PF00724"/>
    </source>
</evidence>
<name>A0A1G7H1M8_9RHOB</name>
<dbReference type="InterPro" id="IPR001155">
    <property type="entry name" value="OxRdtase_FMN_N"/>
</dbReference>
<dbReference type="STRING" id="521013.SAMN04488567_3037"/>
<feature type="domain" description="NADH:flavin oxidoreductase/NADH oxidase N-terminal" evidence="4">
    <location>
        <begin position="4"/>
        <end position="333"/>
    </location>
</feature>
<proteinExistence type="inferred from homology"/>